<evidence type="ECO:0000313" key="4">
    <source>
        <dbReference type="Proteomes" id="UP000582213"/>
    </source>
</evidence>
<evidence type="ECO:0000313" key="3">
    <source>
        <dbReference type="Proteomes" id="UP000427373"/>
    </source>
</evidence>
<dbReference type="GO" id="GO:0006614">
    <property type="term" value="P:SRP-dependent cotranslational protein targeting to membrane"/>
    <property type="evidence" value="ECO:0007669"/>
    <property type="project" value="InterPro"/>
</dbReference>
<organism evidence="2 3">
    <name type="scientific">Sulfurisphaera ohwakuensis</name>
    <dbReference type="NCBI Taxonomy" id="69656"/>
    <lineage>
        <taxon>Archaea</taxon>
        <taxon>Thermoproteota</taxon>
        <taxon>Thermoprotei</taxon>
        <taxon>Sulfolobales</taxon>
        <taxon>Sulfolobaceae</taxon>
        <taxon>Sulfurisphaera</taxon>
    </lineage>
</organism>
<keyword evidence="3" id="KW-1185">Reference proteome</keyword>
<dbReference type="GO" id="GO:0048500">
    <property type="term" value="C:signal recognition particle"/>
    <property type="evidence" value="ECO:0007669"/>
    <property type="project" value="InterPro"/>
</dbReference>
<dbReference type="RefSeq" id="WP_156013437.1">
    <property type="nucleotide sequence ID" value="NZ_CP045484.1"/>
</dbReference>
<dbReference type="Gene3D" id="3.30.56.30">
    <property type="entry name" value="Signal recognition particle, SRP19-like subunit"/>
    <property type="match status" value="1"/>
</dbReference>
<dbReference type="OrthoDB" id="56356at2157"/>
<accession>A0A650CDG4</accession>
<dbReference type="GeneID" id="42799663"/>
<dbReference type="Proteomes" id="UP000427373">
    <property type="component" value="Chromosome"/>
</dbReference>
<reference evidence="1 4" key="2">
    <citation type="submission" date="2020-08" db="EMBL/GenBank/DDBJ databases">
        <title>Genomic Encyclopedia of Type Strains, Phase IV (KMG-IV): sequencing the most valuable type-strain genomes for metagenomic binning, comparative biology and taxonomic classification.</title>
        <authorList>
            <person name="Goeker M."/>
        </authorList>
    </citation>
    <scope>NUCLEOTIDE SEQUENCE [LARGE SCALE GENOMIC DNA]</scope>
    <source>
        <strain evidence="1 4">DSM 12421</strain>
    </source>
</reference>
<evidence type="ECO:0000313" key="2">
    <source>
        <dbReference type="EMBL" id="QGR15822.1"/>
    </source>
</evidence>
<protein>
    <submittedName>
        <fullName evidence="1">Signal recognition particle subunit SRP19</fullName>
    </submittedName>
</protein>
<dbReference type="InterPro" id="IPR036521">
    <property type="entry name" value="SRP19-like_sf"/>
</dbReference>
<dbReference type="KEGG" id="soh:D1869_00405"/>
<dbReference type="GO" id="GO:0008312">
    <property type="term" value="F:7S RNA binding"/>
    <property type="evidence" value="ECO:0007669"/>
    <property type="project" value="InterPro"/>
</dbReference>
<sequence length="91" mass="10419">MSLRDYKGEKVAIWLAYFLASSRGKGRKIRKIGEKRIDFNSLLIICQKLGLDPVPFPDKIHPATGIPGLIMVNKIEGKYKIIKMIMKEFLK</sequence>
<dbReference type="Proteomes" id="UP000582213">
    <property type="component" value="Unassembled WGS sequence"/>
</dbReference>
<reference evidence="2 3" key="1">
    <citation type="submission" date="2019-10" db="EMBL/GenBank/DDBJ databases">
        <title>Genome Sequences from Six Type Strain Members of the Archaeal Family Sulfolobaceae: Acidianus ambivalens, Acidianus infernus, Metallosphaera prunae, Stygiolobus azoricus, Sulfolobus metallicus, and Sulfurisphaera ohwakuensis.</title>
        <authorList>
            <person name="Counts J.A."/>
            <person name="Kelly R.M."/>
        </authorList>
    </citation>
    <scope>NUCLEOTIDE SEQUENCE [LARGE SCALE GENOMIC DNA]</scope>
    <source>
        <strain evidence="2 3">TA-1</strain>
    </source>
</reference>
<name>A0A650CDG4_SULOH</name>
<dbReference type="AlphaFoldDB" id="A0A650CDG4"/>
<proteinExistence type="predicted"/>
<evidence type="ECO:0000313" key="1">
    <source>
        <dbReference type="EMBL" id="MBB5253274.1"/>
    </source>
</evidence>
<gene>
    <name evidence="2" type="ORF">D1869_00405</name>
    <name evidence="1" type="ORF">HNQ62_001016</name>
</gene>
<dbReference type="EMBL" id="JACHFY010000003">
    <property type="protein sequence ID" value="MBB5253274.1"/>
    <property type="molecule type" value="Genomic_DNA"/>
</dbReference>
<dbReference type="EMBL" id="CP045484">
    <property type="protein sequence ID" value="QGR15822.1"/>
    <property type="molecule type" value="Genomic_DNA"/>
</dbReference>
<dbReference type="SUPFAM" id="SSF69695">
    <property type="entry name" value="SRP19"/>
    <property type="match status" value="1"/>
</dbReference>